<reference evidence="3 4" key="1">
    <citation type="submission" date="2019-08" db="EMBL/GenBank/DDBJ databases">
        <title>A chromosome-level genome assembly, high-density linkage maps, and genome scans reveal the genomic architecture of hybrid incompatibilities underlying speciation via character displacement in darters (Percidae: Etheostominae).</title>
        <authorList>
            <person name="Moran R.L."/>
            <person name="Catchen J.M."/>
            <person name="Fuller R.C."/>
        </authorList>
    </citation>
    <scope>NUCLEOTIDE SEQUENCE [LARGE SCALE GENOMIC DNA]</scope>
    <source>
        <strain evidence="3">EspeVRDwgs_2016</strain>
        <tissue evidence="3">Muscle</tissue>
    </source>
</reference>
<comment type="caution">
    <text evidence="3">The sequence shown here is derived from an EMBL/GenBank/DDBJ whole genome shotgun (WGS) entry which is preliminary data.</text>
</comment>
<evidence type="ECO:0000313" key="4">
    <source>
        <dbReference type="Proteomes" id="UP000327493"/>
    </source>
</evidence>
<dbReference type="Proteomes" id="UP000327493">
    <property type="component" value="Chromosome 21"/>
</dbReference>
<evidence type="ECO:0008006" key="5">
    <source>
        <dbReference type="Google" id="ProtNLM"/>
    </source>
</evidence>
<feature type="transmembrane region" description="Helical" evidence="2">
    <location>
        <begin position="58"/>
        <end position="85"/>
    </location>
</feature>
<gene>
    <name evidence="3" type="ORF">FQN60_002608</name>
</gene>
<dbReference type="PANTHER" id="PTHR28613:SF9">
    <property type="entry name" value="TRANSMEMBRANE PROTEIN 238"/>
    <property type="match status" value="1"/>
</dbReference>
<name>A0A5J5CGV9_9PERO</name>
<sequence>MSTVHLKAACGWTRVPWVPTGYSDVSWVEGGACSQVAGARRRDSASPLLRLSMAPSRLGNCASFVFLAVVFDAAGLAVLLVGIFGNLNVDGRFYGDFLIYTGTIIMSLSLIWWVLWYTGNVPLNAEDRTAGFLDTSFTQWVGKLSGRLTKGPIKPLEAGEGEKKSMGNGKEMNGTVRAGAPCRITWGDGSGAGQDNRGFNGWPERASPVDRNVELGVLQSSDVALQGADGRAGFSDRTG</sequence>
<protein>
    <recommendedName>
        <fullName evidence="5">Transmembrane protein 238</fullName>
    </recommendedName>
</protein>
<keyword evidence="2" id="KW-0472">Membrane</keyword>
<dbReference type="EMBL" id="VOFY01000021">
    <property type="protein sequence ID" value="KAA8581027.1"/>
    <property type="molecule type" value="Genomic_DNA"/>
</dbReference>
<keyword evidence="2" id="KW-0812">Transmembrane</keyword>
<feature type="region of interest" description="Disordered" evidence="1">
    <location>
        <begin position="187"/>
        <end position="206"/>
    </location>
</feature>
<evidence type="ECO:0000256" key="1">
    <source>
        <dbReference type="SAM" id="MobiDB-lite"/>
    </source>
</evidence>
<keyword evidence="2" id="KW-1133">Transmembrane helix</keyword>
<dbReference type="PANTHER" id="PTHR28613">
    <property type="entry name" value="SI:CH211-232M10.4-RELATED"/>
    <property type="match status" value="1"/>
</dbReference>
<feature type="transmembrane region" description="Helical" evidence="2">
    <location>
        <begin position="97"/>
        <end position="118"/>
    </location>
</feature>
<dbReference type="InterPro" id="IPR029365">
    <property type="entry name" value="TMEM238"/>
</dbReference>
<dbReference type="AlphaFoldDB" id="A0A5J5CGV9"/>
<keyword evidence="4" id="KW-1185">Reference proteome</keyword>
<dbReference type="Pfam" id="PF15125">
    <property type="entry name" value="TMEM238"/>
    <property type="match status" value="1"/>
</dbReference>
<organism evidence="3 4">
    <name type="scientific">Etheostoma spectabile</name>
    <name type="common">orangethroat darter</name>
    <dbReference type="NCBI Taxonomy" id="54343"/>
    <lineage>
        <taxon>Eukaryota</taxon>
        <taxon>Metazoa</taxon>
        <taxon>Chordata</taxon>
        <taxon>Craniata</taxon>
        <taxon>Vertebrata</taxon>
        <taxon>Euteleostomi</taxon>
        <taxon>Actinopterygii</taxon>
        <taxon>Neopterygii</taxon>
        <taxon>Teleostei</taxon>
        <taxon>Neoteleostei</taxon>
        <taxon>Acanthomorphata</taxon>
        <taxon>Eupercaria</taxon>
        <taxon>Perciformes</taxon>
        <taxon>Percoidei</taxon>
        <taxon>Percidae</taxon>
        <taxon>Etheostomatinae</taxon>
        <taxon>Etheostoma</taxon>
    </lineage>
</organism>
<evidence type="ECO:0000256" key="2">
    <source>
        <dbReference type="SAM" id="Phobius"/>
    </source>
</evidence>
<evidence type="ECO:0000313" key="3">
    <source>
        <dbReference type="EMBL" id="KAA8581027.1"/>
    </source>
</evidence>
<accession>A0A5J5CGV9</accession>
<proteinExistence type="predicted"/>